<protein>
    <submittedName>
        <fullName evidence="2">Uncharacterized protein</fullName>
    </submittedName>
</protein>
<proteinExistence type="predicted"/>
<organism evidence="2 3">
    <name type="scientific">Ciona savignyi</name>
    <name type="common">Pacific transparent sea squirt</name>
    <dbReference type="NCBI Taxonomy" id="51511"/>
    <lineage>
        <taxon>Eukaryota</taxon>
        <taxon>Metazoa</taxon>
        <taxon>Chordata</taxon>
        <taxon>Tunicata</taxon>
        <taxon>Ascidiacea</taxon>
        <taxon>Phlebobranchia</taxon>
        <taxon>Cionidae</taxon>
        <taxon>Ciona</taxon>
    </lineage>
</organism>
<name>H2ZAS7_CIOSA</name>
<feature type="compositionally biased region" description="Basic and acidic residues" evidence="1">
    <location>
        <begin position="1"/>
        <end position="10"/>
    </location>
</feature>
<reference evidence="2" key="2">
    <citation type="submission" date="2025-08" db="UniProtKB">
        <authorList>
            <consortium name="Ensembl"/>
        </authorList>
    </citation>
    <scope>IDENTIFICATION</scope>
</reference>
<dbReference type="AlphaFoldDB" id="H2ZAS7"/>
<dbReference type="Proteomes" id="UP000007875">
    <property type="component" value="Unassembled WGS sequence"/>
</dbReference>
<evidence type="ECO:0000313" key="3">
    <source>
        <dbReference type="Proteomes" id="UP000007875"/>
    </source>
</evidence>
<evidence type="ECO:0000313" key="2">
    <source>
        <dbReference type="Ensembl" id="ENSCSAVP00000014692.1"/>
    </source>
</evidence>
<keyword evidence="3" id="KW-1185">Reference proteome</keyword>
<reference evidence="3" key="1">
    <citation type="submission" date="2003-08" db="EMBL/GenBank/DDBJ databases">
        <authorList>
            <person name="Birren B."/>
            <person name="Nusbaum C."/>
            <person name="Abebe A."/>
            <person name="Abouelleil A."/>
            <person name="Adekoya E."/>
            <person name="Ait-zahra M."/>
            <person name="Allen N."/>
            <person name="Allen T."/>
            <person name="An P."/>
            <person name="Anderson M."/>
            <person name="Anderson S."/>
            <person name="Arachchi H."/>
            <person name="Armbruster J."/>
            <person name="Bachantsang P."/>
            <person name="Baldwin J."/>
            <person name="Barry A."/>
            <person name="Bayul T."/>
            <person name="Blitshsteyn B."/>
            <person name="Bloom T."/>
            <person name="Blye J."/>
            <person name="Boguslavskiy L."/>
            <person name="Borowsky M."/>
            <person name="Boukhgalter B."/>
            <person name="Brunache A."/>
            <person name="Butler J."/>
            <person name="Calixte N."/>
            <person name="Calvo S."/>
            <person name="Camarata J."/>
            <person name="Campo K."/>
            <person name="Chang J."/>
            <person name="Cheshatsang Y."/>
            <person name="Citroen M."/>
            <person name="Collymore A."/>
            <person name="Considine T."/>
            <person name="Cook A."/>
            <person name="Cooke P."/>
            <person name="Corum B."/>
            <person name="Cuomo C."/>
            <person name="David R."/>
            <person name="Dawoe T."/>
            <person name="Degray S."/>
            <person name="Dodge S."/>
            <person name="Dooley K."/>
            <person name="Dorje P."/>
            <person name="Dorjee K."/>
            <person name="Dorris L."/>
            <person name="Duffey N."/>
            <person name="Dupes A."/>
            <person name="Elkins T."/>
            <person name="Engels R."/>
            <person name="Erickson J."/>
            <person name="Farina A."/>
            <person name="Faro S."/>
            <person name="Ferreira P."/>
            <person name="Fischer H."/>
            <person name="Fitzgerald M."/>
            <person name="Foley K."/>
            <person name="Gage D."/>
            <person name="Galagan J."/>
            <person name="Gearin G."/>
            <person name="Gnerre S."/>
            <person name="Gnirke A."/>
            <person name="Goyette A."/>
            <person name="Graham J."/>
            <person name="Grandbois E."/>
            <person name="Gyaltsen K."/>
            <person name="Hafez N."/>
            <person name="Hagopian D."/>
            <person name="Hagos B."/>
            <person name="Hall J."/>
            <person name="Hatcher B."/>
            <person name="Heller A."/>
            <person name="Higgins H."/>
            <person name="Honan T."/>
            <person name="Horn A."/>
            <person name="Houde N."/>
            <person name="Hughes L."/>
            <person name="Hulme W."/>
            <person name="Husby E."/>
            <person name="Iliev I."/>
            <person name="Jaffe D."/>
            <person name="Jones C."/>
            <person name="Kamal M."/>
            <person name="Kamat A."/>
            <person name="Kamvysselis M."/>
            <person name="Karlsson E."/>
            <person name="Kells C."/>
            <person name="Kieu A."/>
            <person name="Kisner P."/>
            <person name="Kodira C."/>
            <person name="Kulbokas E."/>
            <person name="Labutti K."/>
            <person name="Lama D."/>
            <person name="Landers T."/>
            <person name="Leger J."/>
            <person name="Levine S."/>
            <person name="Lewis D."/>
            <person name="Lewis T."/>
            <person name="Lindblad-toh K."/>
            <person name="Liu X."/>
            <person name="Lokyitsang T."/>
            <person name="Lokyitsang Y."/>
            <person name="Lucien O."/>
            <person name="Lui A."/>
            <person name="Ma L.J."/>
            <person name="Mabbitt R."/>
            <person name="Macdonald J."/>
            <person name="Maclean C."/>
            <person name="Major J."/>
            <person name="Manning J."/>
            <person name="Marabella R."/>
            <person name="Maru K."/>
            <person name="Matthews C."/>
            <person name="Mauceli E."/>
            <person name="Mccarthy M."/>
            <person name="Mcdonough S."/>
            <person name="Mcghee T."/>
            <person name="Meldrim J."/>
            <person name="Meneus L."/>
            <person name="Mesirov J."/>
            <person name="Mihalev A."/>
            <person name="Mihova T."/>
            <person name="Mikkelsen T."/>
            <person name="Mlenga V."/>
            <person name="Moru K."/>
            <person name="Mozes J."/>
            <person name="Mulrain L."/>
            <person name="Munson G."/>
            <person name="Naylor J."/>
            <person name="Newes C."/>
            <person name="Nguyen C."/>
            <person name="Nguyen N."/>
            <person name="Nguyen T."/>
            <person name="Nicol R."/>
            <person name="Nielsen C."/>
            <person name="Nizzari M."/>
            <person name="Norbu C."/>
            <person name="Norbu N."/>
            <person name="O'donnell P."/>
            <person name="Okoawo O."/>
            <person name="O'leary S."/>
            <person name="Omotosho B."/>
            <person name="O'neill K."/>
            <person name="Osman S."/>
            <person name="Parker S."/>
            <person name="Perrin D."/>
            <person name="Phunkhang P."/>
            <person name="Piqani B."/>
            <person name="Purcell S."/>
            <person name="Rachupka T."/>
            <person name="Ramasamy U."/>
            <person name="Rameau R."/>
            <person name="Ray V."/>
            <person name="Raymond C."/>
            <person name="Retta R."/>
            <person name="Richardson S."/>
            <person name="Rise C."/>
            <person name="Rodriguez J."/>
            <person name="Rogers J."/>
            <person name="Rogov P."/>
            <person name="Rutman M."/>
            <person name="Schupbach R."/>
            <person name="Seaman C."/>
            <person name="Settipalli S."/>
            <person name="Sharpe T."/>
            <person name="Sheridan J."/>
            <person name="Sherpa N."/>
            <person name="Shi J."/>
            <person name="Smirnov S."/>
            <person name="Smith C."/>
            <person name="Sougnez C."/>
            <person name="Spencer B."/>
            <person name="Stalker J."/>
            <person name="Stange-thomann N."/>
            <person name="Stavropoulos S."/>
            <person name="Stetson K."/>
            <person name="Stone C."/>
            <person name="Stone S."/>
            <person name="Stubbs M."/>
            <person name="Talamas J."/>
            <person name="Tchuinga P."/>
            <person name="Tenzing P."/>
            <person name="Tesfaye S."/>
            <person name="Theodore J."/>
            <person name="Thoulutsang Y."/>
            <person name="Topham K."/>
            <person name="Towey S."/>
            <person name="Tsamla T."/>
            <person name="Tsomo N."/>
            <person name="Vallee D."/>
            <person name="Vassiliev H."/>
            <person name="Venkataraman V."/>
            <person name="Vinson J."/>
            <person name="Vo A."/>
            <person name="Wade C."/>
            <person name="Wang S."/>
            <person name="Wangchuk T."/>
            <person name="Wangdi T."/>
            <person name="Whittaker C."/>
            <person name="Wilkinson J."/>
            <person name="Wu Y."/>
            <person name="Wyman D."/>
            <person name="Yadav S."/>
            <person name="Yang S."/>
            <person name="Yang X."/>
            <person name="Yeager S."/>
            <person name="Yee E."/>
            <person name="Young G."/>
            <person name="Zainoun J."/>
            <person name="Zembeck L."/>
            <person name="Zimmer A."/>
            <person name="Zody M."/>
            <person name="Lander E."/>
        </authorList>
    </citation>
    <scope>NUCLEOTIDE SEQUENCE [LARGE SCALE GENOMIC DNA]</scope>
</reference>
<accession>H2ZAS7</accession>
<feature type="region of interest" description="Disordered" evidence="1">
    <location>
        <begin position="1"/>
        <end position="33"/>
    </location>
</feature>
<dbReference type="Ensembl" id="ENSCSAVT00000014860.1">
    <property type="protein sequence ID" value="ENSCSAVP00000014692.1"/>
    <property type="gene ID" value="ENSCSAVG00000008585.1"/>
</dbReference>
<evidence type="ECO:0000256" key="1">
    <source>
        <dbReference type="SAM" id="MobiDB-lite"/>
    </source>
</evidence>
<reference evidence="2" key="3">
    <citation type="submission" date="2025-09" db="UniProtKB">
        <authorList>
            <consortium name="Ensembl"/>
        </authorList>
    </citation>
    <scope>IDENTIFICATION</scope>
</reference>
<sequence length="92" mass="10126">GDTTYIERDPVSIYKLNDKGPSSRSGKPGQTGFKVAYPLHNRRRITPSLGSVQRARNFGSYAQIFNQPCAPPHWGPQKVDSGLFLPPMAQGI</sequence>
<dbReference type="GeneTree" id="ENSGT00530000067257"/>
<dbReference type="HOGENOM" id="CLU_2418648_0_0_1"/>
<dbReference type="InParanoid" id="H2ZAS7"/>